<evidence type="ECO:0000256" key="6">
    <source>
        <dbReference type="ARBA" id="ARBA00022989"/>
    </source>
</evidence>
<reference evidence="12" key="1">
    <citation type="submission" date="2018-06" db="EMBL/GenBank/DDBJ databases">
        <title>Genome assembly of Danube salmon.</title>
        <authorList>
            <person name="Macqueen D.J."/>
            <person name="Gundappa M.K."/>
        </authorList>
    </citation>
    <scope>NUCLEOTIDE SEQUENCE [LARGE SCALE GENOMIC DNA]</scope>
</reference>
<evidence type="ECO:0000256" key="8">
    <source>
        <dbReference type="ARBA" id="ARBA00023136"/>
    </source>
</evidence>
<feature type="signal peptide" evidence="9">
    <location>
        <begin position="1"/>
        <end position="19"/>
    </location>
</feature>
<keyword evidence="5 9" id="KW-0732">Signal</keyword>
<sequence>MQGSCYLSLLMVATGLLWGQVLHIRPTQTVFISSCLSLSSTPLVSRFLAGGTRADKDGELDYSSVLLGMLVMQDVQLGLFIAVMPTLIQVSSGHLDR</sequence>
<keyword evidence="7" id="KW-0406">Ion transport</keyword>
<reference evidence="11" key="2">
    <citation type="submission" date="2025-08" db="UniProtKB">
        <authorList>
            <consortium name="Ensembl"/>
        </authorList>
    </citation>
    <scope>IDENTIFICATION</scope>
</reference>
<keyword evidence="12" id="KW-1185">Reference proteome</keyword>
<dbReference type="PANTHER" id="PTHR16254">
    <property type="entry name" value="POTASSIUM/PROTON ANTIPORTER-RELATED"/>
    <property type="match status" value="1"/>
</dbReference>
<dbReference type="Proteomes" id="UP000314982">
    <property type="component" value="Unassembled WGS sequence"/>
</dbReference>
<keyword evidence="6" id="KW-1133">Transmembrane helix</keyword>
<feature type="domain" description="Cation/H+ exchanger transmembrane" evidence="10">
    <location>
        <begin position="9"/>
        <end position="91"/>
    </location>
</feature>
<comment type="subcellular location">
    <subcellularLocation>
        <location evidence="1">Membrane</location>
        <topology evidence="1">Multi-pass membrane protein</topology>
    </subcellularLocation>
</comment>
<reference evidence="11" key="3">
    <citation type="submission" date="2025-09" db="UniProtKB">
        <authorList>
            <consortium name="Ensembl"/>
        </authorList>
    </citation>
    <scope>IDENTIFICATION</scope>
</reference>
<proteinExistence type="predicted"/>
<dbReference type="AlphaFoldDB" id="A0A4W5LQA1"/>
<keyword evidence="3" id="KW-0050">Antiport</keyword>
<name>A0A4W5LQA1_9TELE</name>
<keyword evidence="8" id="KW-0472">Membrane</keyword>
<evidence type="ECO:0000256" key="5">
    <source>
        <dbReference type="ARBA" id="ARBA00022729"/>
    </source>
</evidence>
<dbReference type="STRING" id="62062.ENSHHUP00000028082"/>
<evidence type="ECO:0000256" key="4">
    <source>
        <dbReference type="ARBA" id="ARBA00022692"/>
    </source>
</evidence>
<dbReference type="Gene3D" id="1.20.1530.20">
    <property type="match status" value="1"/>
</dbReference>
<keyword evidence="2" id="KW-0813">Transport</keyword>
<evidence type="ECO:0000256" key="2">
    <source>
        <dbReference type="ARBA" id="ARBA00022448"/>
    </source>
</evidence>
<dbReference type="InterPro" id="IPR038770">
    <property type="entry name" value="Na+/solute_symporter_sf"/>
</dbReference>
<keyword evidence="4" id="KW-0812">Transmembrane</keyword>
<protein>
    <recommendedName>
        <fullName evidence="10">Cation/H+ exchanger transmembrane domain-containing protein</fullName>
    </recommendedName>
</protein>
<dbReference type="InterPro" id="IPR045158">
    <property type="entry name" value="KEA4/5/6-like"/>
</dbReference>
<evidence type="ECO:0000259" key="10">
    <source>
        <dbReference type="Pfam" id="PF00999"/>
    </source>
</evidence>
<dbReference type="InterPro" id="IPR006153">
    <property type="entry name" value="Cation/H_exchanger_TM"/>
</dbReference>
<evidence type="ECO:0000256" key="7">
    <source>
        <dbReference type="ARBA" id="ARBA00023065"/>
    </source>
</evidence>
<organism evidence="11 12">
    <name type="scientific">Hucho hucho</name>
    <name type="common">huchen</name>
    <dbReference type="NCBI Taxonomy" id="62062"/>
    <lineage>
        <taxon>Eukaryota</taxon>
        <taxon>Metazoa</taxon>
        <taxon>Chordata</taxon>
        <taxon>Craniata</taxon>
        <taxon>Vertebrata</taxon>
        <taxon>Euteleostomi</taxon>
        <taxon>Actinopterygii</taxon>
        <taxon>Neopterygii</taxon>
        <taxon>Teleostei</taxon>
        <taxon>Protacanthopterygii</taxon>
        <taxon>Salmoniformes</taxon>
        <taxon>Salmonidae</taxon>
        <taxon>Salmoninae</taxon>
        <taxon>Hucho</taxon>
    </lineage>
</organism>
<evidence type="ECO:0000256" key="1">
    <source>
        <dbReference type="ARBA" id="ARBA00004141"/>
    </source>
</evidence>
<dbReference type="GO" id="GO:0016020">
    <property type="term" value="C:membrane"/>
    <property type="evidence" value="ECO:0007669"/>
    <property type="project" value="UniProtKB-SubCell"/>
</dbReference>
<dbReference type="GO" id="GO:0015386">
    <property type="term" value="F:potassium:proton antiporter activity"/>
    <property type="evidence" value="ECO:0007669"/>
    <property type="project" value="InterPro"/>
</dbReference>
<evidence type="ECO:0000313" key="12">
    <source>
        <dbReference type="Proteomes" id="UP000314982"/>
    </source>
</evidence>
<evidence type="ECO:0000313" key="11">
    <source>
        <dbReference type="Ensembl" id="ENSHHUP00000028082.1"/>
    </source>
</evidence>
<dbReference type="PANTHER" id="PTHR16254:SF14">
    <property type="entry name" value="TRANSMEMBRANE AND COILED-COIL DOMAIN-CONTAINING PROTEIN 3"/>
    <property type="match status" value="1"/>
</dbReference>
<evidence type="ECO:0000256" key="9">
    <source>
        <dbReference type="SAM" id="SignalP"/>
    </source>
</evidence>
<accession>A0A4W5LQA1</accession>
<evidence type="ECO:0000256" key="3">
    <source>
        <dbReference type="ARBA" id="ARBA00022449"/>
    </source>
</evidence>
<feature type="chain" id="PRO_5021280622" description="Cation/H+ exchanger transmembrane domain-containing protein" evidence="9">
    <location>
        <begin position="20"/>
        <end position="97"/>
    </location>
</feature>
<dbReference type="Pfam" id="PF00999">
    <property type="entry name" value="Na_H_Exchanger"/>
    <property type="match status" value="1"/>
</dbReference>
<dbReference type="Ensembl" id="ENSHHUT00000029207.1">
    <property type="protein sequence ID" value="ENSHHUP00000028082.1"/>
    <property type="gene ID" value="ENSHHUG00000017851.1"/>
</dbReference>